<dbReference type="EMBL" id="KN824290">
    <property type="protein sequence ID" value="KIM29117.1"/>
    <property type="molecule type" value="Genomic_DNA"/>
</dbReference>
<dbReference type="SUPFAM" id="SSF48371">
    <property type="entry name" value="ARM repeat"/>
    <property type="match status" value="1"/>
</dbReference>
<keyword evidence="5" id="KW-0256">Endoplasmic reticulum</keyword>
<reference evidence="8 9" key="1">
    <citation type="submission" date="2014-04" db="EMBL/GenBank/DDBJ databases">
        <authorList>
            <consortium name="DOE Joint Genome Institute"/>
            <person name="Kuo A."/>
            <person name="Zuccaro A."/>
            <person name="Kohler A."/>
            <person name="Nagy L.G."/>
            <person name="Floudas D."/>
            <person name="Copeland A."/>
            <person name="Barry K.W."/>
            <person name="Cichocki N."/>
            <person name="Veneault-Fourrey C."/>
            <person name="LaButti K."/>
            <person name="Lindquist E.A."/>
            <person name="Lipzen A."/>
            <person name="Lundell T."/>
            <person name="Morin E."/>
            <person name="Murat C."/>
            <person name="Sun H."/>
            <person name="Tunlid A."/>
            <person name="Henrissat B."/>
            <person name="Grigoriev I.V."/>
            <person name="Hibbett D.S."/>
            <person name="Martin F."/>
            <person name="Nordberg H.P."/>
            <person name="Cantor M.N."/>
            <person name="Hua S.X."/>
        </authorList>
    </citation>
    <scope>NUCLEOTIDE SEQUENCE [LARGE SCALE GENOMIC DNA]</scope>
    <source>
        <strain evidence="8 9">MAFF 305830</strain>
    </source>
</reference>
<dbReference type="GO" id="GO:0005739">
    <property type="term" value="C:mitochondrion"/>
    <property type="evidence" value="ECO:0007669"/>
    <property type="project" value="UniProtKB-SubCell"/>
</dbReference>
<comment type="subcellular location">
    <subcellularLocation>
        <location evidence="3">Cytoplasm</location>
        <location evidence="3">Cytosol</location>
    </subcellularLocation>
    <subcellularLocation>
        <location evidence="2">Endoplasmic reticulum</location>
    </subcellularLocation>
    <subcellularLocation>
        <location evidence="1">Mitochondrion</location>
    </subcellularLocation>
</comment>
<evidence type="ECO:0000256" key="3">
    <source>
        <dbReference type="ARBA" id="ARBA00004514"/>
    </source>
</evidence>
<accession>A0A0C2XJ89</accession>
<keyword evidence="9" id="KW-1185">Reference proteome</keyword>
<sequence length="702" mass="76146">MASVSNAESSQIASRRIISAAAQDTVPWAEIEVDARELANALRSKDESDLHSALGKEALPASIVKLLNNGFEKGLPQQPVALASFELLRLTANLCMDHDANRQQFLDANFHESALSLLQGYISVQNLTLDALKVAKTAIGALLNSCYSFAPARSHLISLKAPNTILCVSQALYPPARWPTKSTEEESLETLISSYQIRSGLSDWSWRLLSAIAEEAEASTLGPESLEPLLFTLGGFIPTQKPSSPLVEHAESRKALINADVESLEECVTLLEGLSLDSEEIRMRFADSLSHPAEQSLILQLVDFIEGADYPEYWNLDGEEERKQREKSFDTCKAGTIKALVSIAGETKAMDTFWGNGEILVKRMVKWILTDTDSSKRDDLIIAGCLTLGNLARKDAYCESLVQGPYKLLPSLIPLLTVEADIKVKHAVAGLLKNLAQASSNRRPLGQSGILEQFTRSQVWGEGCDMAETVQVSAIGVAKHLCNGDVDNTLRLVSGDAPTGTDQIVALVRRSDSVIVKSEGTRVLAYCVKSMWKKDPPANAPADFDSRRRQAIDALCQEKIIKALANLLVEGHKHVILLSESTLALSLIASKAATATTVYPALTAGDAPEDAADTKDAAPANGIAMLKAIITNESGKYPPELRANACSLIGTLARNLSEDKKSQEELANSYQDILKTALETKDVPDKLSQAAKWAQESLTWTK</sequence>
<dbReference type="GO" id="GO:0005783">
    <property type="term" value="C:endoplasmic reticulum"/>
    <property type="evidence" value="ECO:0007669"/>
    <property type="project" value="UniProtKB-SubCell"/>
</dbReference>
<keyword evidence="4" id="KW-0963">Cytoplasm</keyword>
<dbReference type="Proteomes" id="UP000054097">
    <property type="component" value="Unassembled WGS sequence"/>
</dbReference>
<dbReference type="InterPro" id="IPR000225">
    <property type="entry name" value="Armadillo"/>
</dbReference>
<dbReference type="PANTHER" id="PTHR10957">
    <property type="entry name" value="RAP1 GTPASE-GDP DISSOCIATION STIMULATOR 1"/>
    <property type="match status" value="1"/>
</dbReference>
<feature type="repeat" description="ARM" evidence="7">
    <location>
        <begin position="407"/>
        <end position="450"/>
    </location>
</feature>
<name>A0A0C2XJ89_SERVB</name>
<dbReference type="STRING" id="933852.A0A0C2XJ89"/>
<organism evidence="8 9">
    <name type="scientific">Serendipita vermifera MAFF 305830</name>
    <dbReference type="NCBI Taxonomy" id="933852"/>
    <lineage>
        <taxon>Eukaryota</taxon>
        <taxon>Fungi</taxon>
        <taxon>Dikarya</taxon>
        <taxon>Basidiomycota</taxon>
        <taxon>Agaricomycotina</taxon>
        <taxon>Agaricomycetes</taxon>
        <taxon>Sebacinales</taxon>
        <taxon>Serendipitaceae</taxon>
        <taxon>Serendipita</taxon>
    </lineage>
</organism>
<evidence type="ECO:0000256" key="5">
    <source>
        <dbReference type="ARBA" id="ARBA00022824"/>
    </source>
</evidence>
<dbReference type="GO" id="GO:0005085">
    <property type="term" value="F:guanyl-nucleotide exchange factor activity"/>
    <property type="evidence" value="ECO:0007669"/>
    <property type="project" value="InterPro"/>
</dbReference>
<evidence type="ECO:0000256" key="7">
    <source>
        <dbReference type="PROSITE-ProRule" id="PRU00259"/>
    </source>
</evidence>
<evidence type="ECO:0000256" key="6">
    <source>
        <dbReference type="ARBA" id="ARBA00023128"/>
    </source>
</evidence>
<dbReference type="OrthoDB" id="26149at2759"/>
<protein>
    <submittedName>
        <fullName evidence="8">Uncharacterized protein</fullName>
    </submittedName>
</protein>
<dbReference type="SMART" id="SM00185">
    <property type="entry name" value="ARM"/>
    <property type="match status" value="4"/>
</dbReference>
<dbReference type="PROSITE" id="PS50176">
    <property type="entry name" value="ARM_REPEAT"/>
    <property type="match status" value="1"/>
</dbReference>
<dbReference type="HOGENOM" id="CLU_007321_1_1_1"/>
<evidence type="ECO:0000256" key="4">
    <source>
        <dbReference type="ARBA" id="ARBA00022490"/>
    </source>
</evidence>
<dbReference type="InterPro" id="IPR040144">
    <property type="entry name" value="RAP1GDS1"/>
</dbReference>
<reference evidence="9" key="2">
    <citation type="submission" date="2015-01" db="EMBL/GenBank/DDBJ databases">
        <title>Evolutionary Origins and Diversification of the Mycorrhizal Mutualists.</title>
        <authorList>
            <consortium name="DOE Joint Genome Institute"/>
            <consortium name="Mycorrhizal Genomics Consortium"/>
            <person name="Kohler A."/>
            <person name="Kuo A."/>
            <person name="Nagy L.G."/>
            <person name="Floudas D."/>
            <person name="Copeland A."/>
            <person name="Barry K.W."/>
            <person name="Cichocki N."/>
            <person name="Veneault-Fourrey C."/>
            <person name="LaButti K."/>
            <person name="Lindquist E.A."/>
            <person name="Lipzen A."/>
            <person name="Lundell T."/>
            <person name="Morin E."/>
            <person name="Murat C."/>
            <person name="Riley R."/>
            <person name="Ohm R."/>
            <person name="Sun H."/>
            <person name="Tunlid A."/>
            <person name="Henrissat B."/>
            <person name="Grigoriev I.V."/>
            <person name="Hibbett D.S."/>
            <person name="Martin F."/>
        </authorList>
    </citation>
    <scope>NUCLEOTIDE SEQUENCE [LARGE SCALE GENOMIC DNA]</scope>
    <source>
        <strain evidence="9">MAFF 305830</strain>
    </source>
</reference>
<proteinExistence type="predicted"/>
<evidence type="ECO:0000256" key="1">
    <source>
        <dbReference type="ARBA" id="ARBA00004173"/>
    </source>
</evidence>
<evidence type="ECO:0000313" key="8">
    <source>
        <dbReference type="EMBL" id="KIM29117.1"/>
    </source>
</evidence>
<keyword evidence="6" id="KW-0496">Mitochondrion</keyword>
<gene>
    <name evidence="8" type="ORF">M408DRAFT_329123</name>
</gene>
<dbReference type="AlphaFoldDB" id="A0A0C2XJ89"/>
<evidence type="ECO:0000256" key="2">
    <source>
        <dbReference type="ARBA" id="ARBA00004240"/>
    </source>
</evidence>
<dbReference type="GO" id="GO:0005829">
    <property type="term" value="C:cytosol"/>
    <property type="evidence" value="ECO:0007669"/>
    <property type="project" value="UniProtKB-SubCell"/>
</dbReference>
<dbReference type="InterPro" id="IPR011989">
    <property type="entry name" value="ARM-like"/>
</dbReference>
<dbReference type="Gene3D" id="1.25.10.10">
    <property type="entry name" value="Leucine-rich Repeat Variant"/>
    <property type="match status" value="2"/>
</dbReference>
<dbReference type="InterPro" id="IPR016024">
    <property type="entry name" value="ARM-type_fold"/>
</dbReference>
<evidence type="ECO:0000313" key="9">
    <source>
        <dbReference type="Proteomes" id="UP000054097"/>
    </source>
</evidence>